<dbReference type="PANTHER" id="PTHR34237">
    <property type="entry name" value="PAREP8-RELATED"/>
    <property type="match status" value="1"/>
</dbReference>
<reference evidence="1" key="1">
    <citation type="journal article" date="2020" name="mSystems">
        <title>Genome- and Community-Level Interaction Insights into Carbon Utilization and Element Cycling Functions of Hydrothermarchaeota in Hydrothermal Sediment.</title>
        <authorList>
            <person name="Zhou Z."/>
            <person name="Liu Y."/>
            <person name="Xu W."/>
            <person name="Pan J."/>
            <person name="Luo Z.H."/>
            <person name="Li M."/>
        </authorList>
    </citation>
    <scope>NUCLEOTIDE SEQUENCE [LARGE SCALE GENOMIC DNA]</scope>
    <source>
        <strain evidence="1">SpSt-1</strain>
    </source>
</reference>
<sequence>MLEVLSKKLFERLLEEARKRDMSVEKLIAESLLKVLNISLDPSDKVELHLKLCEKYLREAEDFLSRKDYVQASEKGWGAATQIVKALAAKEGRELRSHGELHKEVIRIVKETGDDEIRLLWQSAIALHQNFYENWLPLEMVEKNIGDIKKLVEKLKKLL</sequence>
<gene>
    <name evidence="1" type="ORF">ENL47_06625</name>
</gene>
<protein>
    <recommendedName>
        <fullName evidence="2">HEPN domain-containing protein</fullName>
    </recommendedName>
</protein>
<organism evidence="1">
    <name type="scientific">Ignisphaera aggregans</name>
    <dbReference type="NCBI Taxonomy" id="334771"/>
    <lineage>
        <taxon>Archaea</taxon>
        <taxon>Thermoproteota</taxon>
        <taxon>Thermoprotei</taxon>
        <taxon>Desulfurococcales</taxon>
        <taxon>Desulfurococcaceae</taxon>
        <taxon>Ignisphaera</taxon>
    </lineage>
</organism>
<dbReference type="Pfam" id="PF05942">
    <property type="entry name" value="PaREP1"/>
    <property type="match status" value="1"/>
</dbReference>
<dbReference type="EMBL" id="DRUB01000127">
    <property type="protein sequence ID" value="HHR96474.1"/>
    <property type="molecule type" value="Genomic_DNA"/>
</dbReference>
<dbReference type="PANTHER" id="PTHR34237:SF1">
    <property type="entry name" value="PAREP8"/>
    <property type="match status" value="1"/>
</dbReference>
<dbReference type="AlphaFoldDB" id="A0A7C5YWK7"/>
<evidence type="ECO:0000313" key="1">
    <source>
        <dbReference type="EMBL" id="HHR96474.1"/>
    </source>
</evidence>
<evidence type="ECO:0008006" key="2">
    <source>
        <dbReference type="Google" id="ProtNLM"/>
    </source>
</evidence>
<comment type="caution">
    <text evidence="1">The sequence shown here is derived from an EMBL/GenBank/DDBJ whole genome shotgun (WGS) entry which is preliminary data.</text>
</comment>
<proteinExistence type="predicted"/>
<accession>A0A7C5YWK7</accession>
<dbReference type="Gene3D" id="1.20.120.330">
    <property type="entry name" value="Nucleotidyltransferases domain 2"/>
    <property type="match status" value="1"/>
</dbReference>
<name>A0A7C5YWK7_9CREN</name>
<dbReference type="InterPro" id="IPR010268">
    <property type="entry name" value="PaREP1"/>
</dbReference>